<sequence length="306" mass="32292">MTSQETFQLWYLTHYNRAADQTGLTYWLSQLESGESLETLYAAFTSLEQPEATTRWANTPTESFISQLYQQLLNREANSEEIAYWQSALDSQLSNGASFSQAGSNVAQAFATAALENAEDSALLTSKLTIAAALTAASDADGPSMAALSRVYLDDSGLGLLSASELTTLVALITAGEATDGTTSPVLPSLPSQPGATPEEIRLDDEYLGDDKPFSLDASDVLYVLFDSVEAASNTAISGYSADDTLVLEGVSAEDVRVSVFEGNTLLQFDDGEGAVSQITLVGVDGFFTSVAAFNAASGLGEITFA</sequence>
<proteinExistence type="predicted"/>
<dbReference type="Proteomes" id="UP000199493">
    <property type="component" value="Unassembled WGS sequence"/>
</dbReference>
<dbReference type="Pfam" id="PF13946">
    <property type="entry name" value="DUF4214"/>
    <property type="match status" value="1"/>
</dbReference>
<dbReference type="EMBL" id="FODB01000046">
    <property type="protein sequence ID" value="SEO12236.1"/>
    <property type="molecule type" value="Genomic_DNA"/>
</dbReference>
<dbReference type="AlphaFoldDB" id="A0A1H8M521"/>
<dbReference type="InterPro" id="IPR025282">
    <property type="entry name" value="DUF4214"/>
</dbReference>
<feature type="domain" description="DUF4214" evidence="1">
    <location>
        <begin position="49"/>
        <end position="93"/>
    </location>
</feature>
<accession>A0A1H8M521</accession>
<protein>
    <recommendedName>
        <fullName evidence="1">DUF4214 domain-containing protein</fullName>
    </recommendedName>
</protein>
<evidence type="ECO:0000313" key="3">
    <source>
        <dbReference type="Proteomes" id="UP000199493"/>
    </source>
</evidence>
<name>A0A1H8M521_9GAMM</name>
<dbReference type="InterPro" id="IPR038255">
    <property type="entry name" value="PBS_linker_sf"/>
</dbReference>
<evidence type="ECO:0000259" key="1">
    <source>
        <dbReference type="Pfam" id="PF13946"/>
    </source>
</evidence>
<dbReference type="Gene3D" id="1.10.3130.20">
    <property type="entry name" value="Phycobilisome linker domain"/>
    <property type="match status" value="1"/>
</dbReference>
<dbReference type="RefSeq" id="WP_089675729.1">
    <property type="nucleotide sequence ID" value="NZ_FODB01000046.1"/>
</dbReference>
<reference evidence="2 3" key="1">
    <citation type="submission" date="2016-10" db="EMBL/GenBank/DDBJ databases">
        <authorList>
            <person name="de Groot N.N."/>
        </authorList>
    </citation>
    <scope>NUCLEOTIDE SEQUENCE [LARGE SCALE GENOMIC DNA]</scope>
    <source>
        <strain evidence="2 3">558</strain>
    </source>
</reference>
<dbReference type="STRING" id="77097.SAMN04490369_104622"/>
<gene>
    <name evidence="2" type="ORF">SAMN04490369_104622</name>
</gene>
<evidence type="ECO:0000313" key="2">
    <source>
        <dbReference type="EMBL" id="SEO12236.1"/>
    </source>
</evidence>
<organism evidence="2 3">
    <name type="scientific">Vreelandella aquamarina</name>
    <dbReference type="NCBI Taxonomy" id="77097"/>
    <lineage>
        <taxon>Bacteria</taxon>
        <taxon>Pseudomonadati</taxon>
        <taxon>Pseudomonadota</taxon>
        <taxon>Gammaproteobacteria</taxon>
        <taxon>Oceanospirillales</taxon>
        <taxon>Halomonadaceae</taxon>
        <taxon>Vreelandella</taxon>
    </lineage>
</organism>